<evidence type="ECO:0000313" key="12">
    <source>
        <dbReference type="Proteomes" id="UP000243591"/>
    </source>
</evidence>
<evidence type="ECO:0000313" key="11">
    <source>
        <dbReference type="EMBL" id="ATF27203.1"/>
    </source>
</evidence>
<dbReference type="GO" id="GO:0005886">
    <property type="term" value="C:plasma membrane"/>
    <property type="evidence" value="ECO:0007669"/>
    <property type="project" value="UniProtKB-SubCell"/>
</dbReference>
<dbReference type="GO" id="GO:0009103">
    <property type="term" value="P:lipopolysaccharide biosynthetic process"/>
    <property type="evidence" value="ECO:0007669"/>
    <property type="project" value="TreeGrafter"/>
</dbReference>
<dbReference type="KEGG" id="bths:CNY62_03100"/>
<evidence type="ECO:0000256" key="8">
    <source>
        <dbReference type="ARBA" id="ARBA00023315"/>
    </source>
</evidence>
<dbReference type="STRING" id="2756.BFR44_00780"/>
<dbReference type="PANTHER" id="PTHR23028:SF53">
    <property type="entry name" value="ACYL_TRANSF_3 DOMAIN-CONTAINING PROTEIN"/>
    <property type="match status" value="1"/>
</dbReference>
<protein>
    <submittedName>
        <fullName evidence="11">Acetyltransferase</fullName>
    </submittedName>
</protein>
<feature type="transmembrane region" description="Helical" evidence="9">
    <location>
        <begin position="37"/>
        <end position="58"/>
    </location>
</feature>
<name>A0A291KJG0_BROTH</name>
<keyword evidence="12" id="KW-1185">Reference proteome</keyword>
<dbReference type="Pfam" id="PF01757">
    <property type="entry name" value="Acyl_transf_3"/>
    <property type="match status" value="1"/>
</dbReference>
<evidence type="ECO:0000256" key="4">
    <source>
        <dbReference type="ARBA" id="ARBA00022679"/>
    </source>
</evidence>
<proteinExistence type="inferred from homology"/>
<dbReference type="InterPro" id="IPR050879">
    <property type="entry name" value="Acyltransferase_3"/>
</dbReference>
<dbReference type="GO" id="GO:0016747">
    <property type="term" value="F:acyltransferase activity, transferring groups other than amino-acyl groups"/>
    <property type="evidence" value="ECO:0007669"/>
    <property type="project" value="InterPro"/>
</dbReference>
<dbReference type="Proteomes" id="UP000243591">
    <property type="component" value="Chromosome"/>
</dbReference>
<feature type="transmembrane region" description="Helical" evidence="9">
    <location>
        <begin position="149"/>
        <end position="165"/>
    </location>
</feature>
<organism evidence="11 12">
    <name type="scientific">Brochothrix thermosphacta</name>
    <name type="common">Microbacterium thermosphactum</name>
    <dbReference type="NCBI Taxonomy" id="2756"/>
    <lineage>
        <taxon>Bacteria</taxon>
        <taxon>Bacillati</taxon>
        <taxon>Bacillota</taxon>
        <taxon>Bacilli</taxon>
        <taxon>Bacillales</taxon>
        <taxon>Listeriaceae</taxon>
        <taxon>Brochothrix</taxon>
    </lineage>
</organism>
<evidence type="ECO:0000259" key="10">
    <source>
        <dbReference type="Pfam" id="PF01757"/>
    </source>
</evidence>
<feature type="transmembrane region" description="Helical" evidence="9">
    <location>
        <begin position="261"/>
        <end position="284"/>
    </location>
</feature>
<feature type="domain" description="Acyltransferase 3" evidence="10">
    <location>
        <begin position="11"/>
        <end position="342"/>
    </location>
</feature>
<keyword evidence="4 11" id="KW-0808">Transferase</keyword>
<evidence type="ECO:0000256" key="5">
    <source>
        <dbReference type="ARBA" id="ARBA00022692"/>
    </source>
</evidence>
<accession>A0A291KJG0</accession>
<keyword evidence="5 9" id="KW-0812">Transmembrane</keyword>
<keyword evidence="8" id="KW-0012">Acyltransferase</keyword>
<dbReference type="SUPFAM" id="SSF52266">
    <property type="entry name" value="SGNH hydrolase"/>
    <property type="match status" value="1"/>
</dbReference>
<comment type="similarity">
    <text evidence="2">Belongs to the acyltransferase 3 family.</text>
</comment>
<feature type="transmembrane region" description="Helical" evidence="9">
    <location>
        <begin position="205"/>
        <end position="223"/>
    </location>
</feature>
<comment type="subcellular location">
    <subcellularLocation>
        <location evidence="1">Cell membrane</location>
        <topology evidence="1">Multi-pass membrane protein</topology>
    </subcellularLocation>
</comment>
<feature type="transmembrane region" description="Helical" evidence="9">
    <location>
        <begin position="329"/>
        <end position="350"/>
    </location>
</feature>
<gene>
    <name evidence="11" type="ORF">CNY62_03100</name>
</gene>
<dbReference type="CDD" id="cd01840">
    <property type="entry name" value="SGNH_hydrolase_yrhL_like"/>
    <property type="match status" value="1"/>
</dbReference>
<feature type="transmembrane region" description="Helical" evidence="9">
    <location>
        <begin position="172"/>
        <end position="193"/>
    </location>
</feature>
<dbReference type="PANTHER" id="PTHR23028">
    <property type="entry name" value="ACETYLTRANSFERASE"/>
    <property type="match status" value="1"/>
</dbReference>
<keyword evidence="7 9" id="KW-0472">Membrane</keyword>
<dbReference type="InterPro" id="IPR002656">
    <property type="entry name" value="Acyl_transf_3_dom"/>
</dbReference>
<feature type="transmembrane region" description="Helical" evidence="9">
    <location>
        <begin position="235"/>
        <end position="255"/>
    </location>
</feature>
<dbReference type="OrthoDB" id="9796461at2"/>
<sequence>MVNKLKQTYLPGLDGIRAFAIFSVFAYHLNYQWAKGGFIGVDVFFVLSGYLITSSLLAQWQKKQTIDYKRFLYGRFKRLIPAAYFMIIVVVAFSFIFKQELLPTLRGDAIASLFYSSNWWFIFHNVSYFDSFGAGSPLKNLWSLAIEEQFYLLWPLVFIVLLKLCKSKKQLVYMILSLAMVSVILMAVLYVPGSDPSRVYYGTDTRYFALLFGAVLAIVWPMAKMRPDVPQHETRTLNIIGAVAFSLLVVWSIVLSEFSAFLYYGGFLLITLISLILIAVTAHPSSIWSKILGIKPLRYIGSRSYGIYLWHYPIIILTTPITAVGTTSLLRTVLQVGATLLIAEFSYRLIENPIRKNGFKEVFQWLSFKNFKQKSPIKKTKKIIFVAVIMVFSLALGNVNALFEQKQPEHIEQVKIKPKKAVTPAHKNFVGEEKKPNANKIHYKRYLAIGDSLMIDVSKKMEENFQPSAIDGAIGRQMKDVPIVANSYLEYNTPDSAVILALGTNGNFKEEDLQAFLTLFSKAHIYLVNTRVPRAWEQVVNDTLKKAATENKNVTLVDWHATAVNHPEYFSEDGVHLNTAGVNAYIKLLSGYLTPSETT</sequence>
<evidence type="ECO:0000256" key="1">
    <source>
        <dbReference type="ARBA" id="ARBA00004651"/>
    </source>
</evidence>
<evidence type="ECO:0000256" key="9">
    <source>
        <dbReference type="SAM" id="Phobius"/>
    </source>
</evidence>
<dbReference type="AlphaFoldDB" id="A0A291KJG0"/>
<dbReference type="EMBL" id="CP023483">
    <property type="protein sequence ID" value="ATF27203.1"/>
    <property type="molecule type" value="Genomic_DNA"/>
</dbReference>
<feature type="transmembrane region" description="Helical" evidence="9">
    <location>
        <begin position="12"/>
        <end position="31"/>
    </location>
</feature>
<evidence type="ECO:0000256" key="2">
    <source>
        <dbReference type="ARBA" id="ARBA00007400"/>
    </source>
</evidence>
<feature type="transmembrane region" description="Helical" evidence="9">
    <location>
        <begin position="305"/>
        <end position="323"/>
    </location>
</feature>
<keyword evidence="6 9" id="KW-1133">Transmembrane helix</keyword>
<dbReference type="Gene3D" id="3.40.50.1110">
    <property type="entry name" value="SGNH hydrolase"/>
    <property type="match status" value="1"/>
</dbReference>
<dbReference type="InterPro" id="IPR036514">
    <property type="entry name" value="SGNH_hydro_sf"/>
</dbReference>
<reference evidence="11 12" key="1">
    <citation type="submission" date="2017-09" db="EMBL/GenBank/DDBJ databases">
        <title>Complete Genome Sequences of Two Strains of the Meat Spoilage Bacterium Brochothrix thermosphacta Isolated from Ground Chicken.</title>
        <authorList>
            <person name="Paoli G.C."/>
            <person name="Wijey C."/>
            <person name="Chen C.-Y."/>
            <person name="Nguyen L."/>
            <person name="Yan X."/>
            <person name="Irwin P.L."/>
        </authorList>
    </citation>
    <scope>NUCLEOTIDE SEQUENCE [LARGE SCALE GENOMIC DNA]</scope>
    <source>
        <strain evidence="11 12">BI</strain>
    </source>
</reference>
<evidence type="ECO:0000256" key="7">
    <source>
        <dbReference type="ARBA" id="ARBA00023136"/>
    </source>
</evidence>
<evidence type="ECO:0000256" key="3">
    <source>
        <dbReference type="ARBA" id="ARBA00022475"/>
    </source>
</evidence>
<feature type="transmembrane region" description="Helical" evidence="9">
    <location>
        <begin position="79"/>
        <end position="97"/>
    </location>
</feature>
<evidence type="ECO:0000256" key="6">
    <source>
        <dbReference type="ARBA" id="ARBA00022989"/>
    </source>
</evidence>
<feature type="transmembrane region" description="Helical" evidence="9">
    <location>
        <begin position="383"/>
        <end position="403"/>
    </location>
</feature>
<keyword evidence="3" id="KW-1003">Cell membrane</keyword>